<name>A0A249MTZ0_SPHXE</name>
<dbReference type="RefSeq" id="WP_095687002.1">
    <property type="nucleotide sequence ID" value="NZ_CP022745.1"/>
</dbReference>
<dbReference type="EMBL" id="CP022745">
    <property type="protein sequence ID" value="ASY44665.1"/>
    <property type="molecule type" value="Genomic_DNA"/>
</dbReference>
<dbReference type="AlphaFoldDB" id="A0A249MTZ0"/>
<reference evidence="1 2" key="1">
    <citation type="submission" date="2017-08" db="EMBL/GenBank/DDBJ databases">
        <title>Whole Genome Sequence of Sphingobium hydrophobicum C1: Insights into Adaption to the Electronic-waste Contaminated Sediment.</title>
        <authorList>
            <person name="Song D."/>
            <person name="Chen X."/>
            <person name="Xu M."/>
        </authorList>
    </citation>
    <scope>NUCLEOTIDE SEQUENCE [LARGE SCALE GENOMIC DNA]</scope>
    <source>
        <strain evidence="1 2">C1</strain>
    </source>
</reference>
<dbReference type="Proteomes" id="UP000217141">
    <property type="component" value="Chromosome I"/>
</dbReference>
<accession>A0A249MTZ0</accession>
<organism evidence="1 2">
    <name type="scientific">Sphingobium xenophagum</name>
    <dbReference type="NCBI Taxonomy" id="121428"/>
    <lineage>
        <taxon>Bacteria</taxon>
        <taxon>Pseudomonadati</taxon>
        <taxon>Pseudomonadota</taxon>
        <taxon>Alphaproteobacteria</taxon>
        <taxon>Sphingomonadales</taxon>
        <taxon>Sphingomonadaceae</taxon>
        <taxon>Sphingobium</taxon>
    </lineage>
</organism>
<dbReference type="KEGG" id="shyd:CJD35_09545"/>
<evidence type="ECO:0000313" key="2">
    <source>
        <dbReference type="Proteomes" id="UP000217141"/>
    </source>
</evidence>
<gene>
    <name evidence="1" type="ORF">CJD35_09545</name>
</gene>
<protein>
    <submittedName>
        <fullName evidence="1">Uncharacterized protein</fullName>
    </submittedName>
</protein>
<proteinExistence type="predicted"/>
<evidence type="ECO:0000313" key="1">
    <source>
        <dbReference type="EMBL" id="ASY44665.1"/>
    </source>
</evidence>
<sequence length="190" mass="20446">MLNLNDPQNWDTPLFPVAVAAQAALVAPATLRQWIVRERVKLWEPEGGMLAAGGVPAEGEGKAALLTLRAVLHISAAARLVSKGVDVADAYGAAMCWAHLGDGVSYWAGEEVPPIERLPLGLYPDPDWTFLIHHAGNDARVARARPTGGTLPFQFSDLFANGGPLYTPPTIVFLNMVDRHARGVCEGYLR</sequence>